<dbReference type="EMBL" id="VSSQ01074623">
    <property type="protein sequence ID" value="MPN25445.1"/>
    <property type="molecule type" value="Genomic_DNA"/>
</dbReference>
<gene>
    <name evidence="1" type="ORF">SDC9_172854</name>
</gene>
<proteinExistence type="predicted"/>
<reference evidence="1" key="1">
    <citation type="submission" date="2019-08" db="EMBL/GenBank/DDBJ databases">
        <authorList>
            <person name="Kucharzyk K."/>
            <person name="Murdoch R.W."/>
            <person name="Higgins S."/>
            <person name="Loffler F."/>
        </authorList>
    </citation>
    <scope>NUCLEOTIDE SEQUENCE</scope>
</reference>
<evidence type="ECO:0000313" key="1">
    <source>
        <dbReference type="EMBL" id="MPN25445.1"/>
    </source>
</evidence>
<sequence length="51" mass="6194">MINFKEELLKYEPIMEIDEIENSIYSDSMQDMFDILQYITKQKDTIITDKE</sequence>
<comment type="caution">
    <text evidence="1">The sequence shown here is derived from an EMBL/GenBank/DDBJ whole genome shotgun (WGS) entry which is preliminary data.</text>
</comment>
<protein>
    <submittedName>
        <fullName evidence="1">Uncharacterized protein</fullName>
    </submittedName>
</protein>
<organism evidence="1">
    <name type="scientific">bioreactor metagenome</name>
    <dbReference type="NCBI Taxonomy" id="1076179"/>
    <lineage>
        <taxon>unclassified sequences</taxon>
        <taxon>metagenomes</taxon>
        <taxon>ecological metagenomes</taxon>
    </lineage>
</organism>
<dbReference type="AlphaFoldDB" id="A0A645GFH8"/>
<name>A0A645GFH8_9ZZZZ</name>
<accession>A0A645GFH8</accession>